<dbReference type="EMBL" id="LHZB01000091">
    <property type="protein sequence ID" value="KXV02525.1"/>
    <property type="molecule type" value="Genomic_DNA"/>
</dbReference>
<comment type="caution">
    <text evidence="1">The sequence shown here is derived from an EMBL/GenBank/DDBJ whole genome shotgun (WGS) entry which is preliminary data.</text>
</comment>
<evidence type="ECO:0000313" key="2">
    <source>
        <dbReference type="Proteomes" id="UP000075573"/>
    </source>
</evidence>
<dbReference type="AlphaFoldDB" id="A0A149QYZ8"/>
<name>A0A149QYZ8_9PROT</name>
<evidence type="ECO:0000313" key="1">
    <source>
        <dbReference type="EMBL" id="KXV02525.1"/>
    </source>
</evidence>
<accession>A0A149QYZ8</accession>
<sequence>MNSPTEDNTLVDDNSSASVVEGRYTLSGRILDTELCDIINSLIGRTDANANEDIRTLLDACRKLRFGIIQTENTDALRQALTTMLYASTLGDALSLPKFEVTPENSTYFTELEGEVGSKALGAKYPEGGVGMMTHCTPSHRTMLSNIRLMQLHIWSAHKLSLPVLQSTIEKSSRHLFKVPESRVDTVSWMDGFDDIPRSFAGGGSQEFASVQDFAVNATWLPAAKFLSMGLSSRTSNRPTSMMSMLGHPEVRDIIFEATGLDVSELAVVVEDHMTKGAMEVLPSAMGCTFYPVGSGAYHQLTPVPLAADVAEMNQSIWEVRKAKRGIKAGILHYGGTNAQNSGSVSSSMGGNLPYLKVEFPARLDGNQAFFHAIANGNARFSRVPPDVVGRLRRSVVKMVTTHETGLRARESLAGRVRSFTIHLLAGAIAFMEEMDGDMAATLSDCSALSSVGRAILLRHDGERLTAVAPSLWRDFRDNLAGYSIHLDDTTENLVRTAMLDTANEVLS</sequence>
<organism evidence="1 2">
    <name type="scientific">Gluconobacter potus</name>
    <dbReference type="NCBI Taxonomy" id="2724927"/>
    <lineage>
        <taxon>Bacteria</taxon>
        <taxon>Pseudomonadati</taxon>
        <taxon>Pseudomonadota</taxon>
        <taxon>Alphaproteobacteria</taxon>
        <taxon>Acetobacterales</taxon>
        <taxon>Acetobacteraceae</taxon>
        <taxon>Gluconobacter</taxon>
    </lineage>
</organism>
<dbReference type="RefSeq" id="WP_062494010.1">
    <property type="nucleotide sequence ID" value="NZ_LHZB01000091.1"/>
</dbReference>
<gene>
    <name evidence="1" type="ORF">AD929_02415</name>
</gene>
<reference evidence="1 2" key="1">
    <citation type="submission" date="2015-06" db="EMBL/GenBank/DDBJ databases">
        <title>Improved classification and identification of acetic acid bacteria using matrix-assisted laser desorption/ionization time-of-flight mass spectrometry; Gluconobacter nephelii and Gluconobacter uchimurae are later heterotypic synonyms of Gluconobacter japonicus and Gluconobacter oxydans, respectively.</title>
        <authorList>
            <person name="Li L."/>
            <person name="Cleenwerck I."/>
            <person name="De Vuyst L."/>
            <person name="Vandamme P."/>
        </authorList>
    </citation>
    <scope>NUCLEOTIDE SEQUENCE [LARGE SCALE GENOMIC DNA]</scope>
    <source>
        <strain evidence="1 2">LMG 1764</strain>
    </source>
</reference>
<proteinExistence type="predicted"/>
<protein>
    <submittedName>
        <fullName evidence="1">Uncharacterized protein</fullName>
    </submittedName>
</protein>
<dbReference type="Proteomes" id="UP000075573">
    <property type="component" value="Unassembled WGS sequence"/>
</dbReference>
<dbReference type="PATRIC" id="fig|442.7.peg.2555"/>